<dbReference type="InterPro" id="IPR044053">
    <property type="entry name" value="AsaB-like"/>
</dbReference>
<dbReference type="OrthoDB" id="412788at2759"/>
<evidence type="ECO:0000313" key="2">
    <source>
        <dbReference type="EMBL" id="KAE8155346.1"/>
    </source>
</evidence>
<evidence type="ECO:0000313" key="3">
    <source>
        <dbReference type="Proteomes" id="UP000325780"/>
    </source>
</evidence>
<protein>
    <submittedName>
        <fullName evidence="2">Uncharacterized protein</fullName>
    </submittedName>
</protein>
<dbReference type="EMBL" id="ML742023">
    <property type="protein sequence ID" value="KAE8155346.1"/>
    <property type="molecule type" value="Genomic_DNA"/>
</dbReference>
<dbReference type="AlphaFoldDB" id="A0A5N6U9R0"/>
<dbReference type="GO" id="GO:0016491">
    <property type="term" value="F:oxidoreductase activity"/>
    <property type="evidence" value="ECO:0007669"/>
    <property type="project" value="InterPro"/>
</dbReference>
<name>A0A5N6U9R0_ASPAV</name>
<gene>
    <name evidence="2" type="ORF">BDV25DRAFT_135095</name>
</gene>
<dbReference type="PANTHER" id="PTHR34598:SF3">
    <property type="entry name" value="OXIDOREDUCTASE AN1597"/>
    <property type="match status" value="1"/>
</dbReference>
<organism evidence="2 3">
    <name type="scientific">Aspergillus avenaceus</name>
    <dbReference type="NCBI Taxonomy" id="36643"/>
    <lineage>
        <taxon>Eukaryota</taxon>
        <taxon>Fungi</taxon>
        <taxon>Dikarya</taxon>
        <taxon>Ascomycota</taxon>
        <taxon>Pezizomycotina</taxon>
        <taxon>Eurotiomycetes</taxon>
        <taxon>Eurotiomycetidae</taxon>
        <taxon>Eurotiales</taxon>
        <taxon>Aspergillaceae</taxon>
        <taxon>Aspergillus</taxon>
        <taxon>Aspergillus subgen. Circumdati</taxon>
    </lineage>
</organism>
<keyword evidence="3" id="KW-1185">Reference proteome</keyword>
<proteinExistence type="inferred from homology"/>
<dbReference type="PANTHER" id="PTHR34598">
    <property type="entry name" value="BLL6449 PROTEIN"/>
    <property type="match status" value="1"/>
</dbReference>
<accession>A0A5N6U9R0</accession>
<dbReference type="NCBIfam" id="NF041278">
    <property type="entry name" value="CmcJ_NvfI_EfuI"/>
    <property type="match status" value="1"/>
</dbReference>
<sequence length="192" mass="21636">MTITTQSPRVVQTTLNYCYPEAFTDEKMQLGIIGGMRMNYDTRAVEIQDVRGQEGSYSLDVHGFQFLNRPSAYTAAFDEGSVRDTMYSEAEGILKQITGASRAHVFSHITRKSPFERTAAMMASDQPDDALLDHVPPARRVHADQSDPGAIQVLNDNMSPSEVERLRQSRWAIINMWRPLKPVPRDPLAIRP</sequence>
<evidence type="ECO:0000256" key="1">
    <source>
        <dbReference type="ARBA" id="ARBA00023604"/>
    </source>
</evidence>
<reference evidence="2 3" key="1">
    <citation type="submission" date="2019-04" db="EMBL/GenBank/DDBJ databases">
        <title>Friends and foes A comparative genomics study of 23 Aspergillus species from section Flavi.</title>
        <authorList>
            <consortium name="DOE Joint Genome Institute"/>
            <person name="Kjaerbolling I."/>
            <person name="Vesth T."/>
            <person name="Frisvad J.C."/>
            <person name="Nybo J.L."/>
            <person name="Theobald S."/>
            <person name="Kildgaard S."/>
            <person name="Isbrandt T."/>
            <person name="Kuo A."/>
            <person name="Sato A."/>
            <person name="Lyhne E.K."/>
            <person name="Kogle M.E."/>
            <person name="Wiebenga A."/>
            <person name="Kun R.S."/>
            <person name="Lubbers R.J."/>
            <person name="Makela M.R."/>
            <person name="Barry K."/>
            <person name="Chovatia M."/>
            <person name="Clum A."/>
            <person name="Daum C."/>
            <person name="Haridas S."/>
            <person name="He G."/>
            <person name="LaButti K."/>
            <person name="Lipzen A."/>
            <person name="Mondo S."/>
            <person name="Riley R."/>
            <person name="Salamov A."/>
            <person name="Simmons B.A."/>
            <person name="Magnuson J.K."/>
            <person name="Henrissat B."/>
            <person name="Mortensen U.H."/>
            <person name="Larsen T.O."/>
            <person name="Devries R.P."/>
            <person name="Grigoriev I.V."/>
            <person name="Machida M."/>
            <person name="Baker S.E."/>
            <person name="Andersen M.R."/>
        </authorList>
    </citation>
    <scope>NUCLEOTIDE SEQUENCE [LARGE SCALE GENOMIC DNA]</scope>
    <source>
        <strain evidence="2 3">IBT 18842</strain>
    </source>
</reference>
<comment type="similarity">
    <text evidence="1">Belongs to the asaB hydroxylase/desaturase family.</text>
</comment>
<dbReference type="Proteomes" id="UP000325780">
    <property type="component" value="Unassembled WGS sequence"/>
</dbReference>